<dbReference type="EMBL" id="CATQJA010002635">
    <property type="protein sequence ID" value="CAJ0575022.1"/>
    <property type="molecule type" value="Genomic_DNA"/>
</dbReference>
<dbReference type="AlphaFoldDB" id="A0AA36CW73"/>
<accession>A0AA36CW73</accession>
<dbReference type="Proteomes" id="UP001177023">
    <property type="component" value="Unassembled WGS sequence"/>
</dbReference>
<protein>
    <submittedName>
        <fullName evidence="1">Uncharacterized protein</fullName>
    </submittedName>
</protein>
<evidence type="ECO:0000313" key="2">
    <source>
        <dbReference type="Proteomes" id="UP001177023"/>
    </source>
</evidence>
<sequence length="101" mass="11785">MGKYARASINDFLDPYGIFFWIHVEYALYARDICVYRDTESIFWLNSWRNEPDHASVLCDTKTIFCLNFGVYDIGRNVPNRTGLKLGSPNKPEPDYHLANF</sequence>
<proteinExistence type="predicted"/>
<reference evidence="1" key="1">
    <citation type="submission" date="2023-06" db="EMBL/GenBank/DDBJ databases">
        <authorList>
            <person name="Delattre M."/>
        </authorList>
    </citation>
    <scope>NUCLEOTIDE SEQUENCE</scope>
    <source>
        <strain evidence="1">AF72</strain>
    </source>
</reference>
<keyword evidence="2" id="KW-1185">Reference proteome</keyword>
<comment type="caution">
    <text evidence="1">The sequence shown here is derived from an EMBL/GenBank/DDBJ whole genome shotgun (WGS) entry which is preliminary data.</text>
</comment>
<organism evidence="1 2">
    <name type="scientific">Mesorhabditis spiculigera</name>
    <dbReference type="NCBI Taxonomy" id="96644"/>
    <lineage>
        <taxon>Eukaryota</taxon>
        <taxon>Metazoa</taxon>
        <taxon>Ecdysozoa</taxon>
        <taxon>Nematoda</taxon>
        <taxon>Chromadorea</taxon>
        <taxon>Rhabditida</taxon>
        <taxon>Rhabditina</taxon>
        <taxon>Rhabditomorpha</taxon>
        <taxon>Rhabditoidea</taxon>
        <taxon>Rhabditidae</taxon>
        <taxon>Mesorhabditinae</taxon>
        <taxon>Mesorhabditis</taxon>
    </lineage>
</organism>
<gene>
    <name evidence="1" type="ORF">MSPICULIGERA_LOCUS13341</name>
</gene>
<name>A0AA36CW73_9BILA</name>
<feature type="non-terminal residue" evidence="1">
    <location>
        <position position="1"/>
    </location>
</feature>
<evidence type="ECO:0000313" key="1">
    <source>
        <dbReference type="EMBL" id="CAJ0575022.1"/>
    </source>
</evidence>